<gene>
    <name evidence="1" type="ORF">BJ138DRAFT_1102866</name>
</gene>
<protein>
    <submittedName>
        <fullName evidence="1">Uncharacterized protein</fullName>
    </submittedName>
</protein>
<evidence type="ECO:0000313" key="2">
    <source>
        <dbReference type="Proteomes" id="UP000790377"/>
    </source>
</evidence>
<dbReference type="Proteomes" id="UP000790377">
    <property type="component" value="Unassembled WGS sequence"/>
</dbReference>
<accession>A0ACB8A974</accession>
<organism evidence="1 2">
    <name type="scientific">Hygrophoropsis aurantiaca</name>
    <dbReference type="NCBI Taxonomy" id="72124"/>
    <lineage>
        <taxon>Eukaryota</taxon>
        <taxon>Fungi</taxon>
        <taxon>Dikarya</taxon>
        <taxon>Basidiomycota</taxon>
        <taxon>Agaricomycotina</taxon>
        <taxon>Agaricomycetes</taxon>
        <taxon>Agaricomycetidae</taxon>
        <taxon>Boletales</taxon>
        <taxon>Coniophorineae</taxon>
        <taxon>Hygrophoropsidaceae</taxon>
        <taxon>Hygrophoropsis</taxon>
    </lineage>
</organism>
<dbReference type="EMBL" id="MU267772">
    <property type="protein sequence ID" value="KAH7909223.1"/>
    <property type="molecule type" value="Genomic_DNA"/>
</dbReference>
<name>A0ACB8A974_9AGAM</name>
<keyword evidence="2" id="KW-1185">Reference proteome</keyword>
<proteinExistence type="predicted"/>
<sequence>MSNYRVFIGAPSAADINADPLSYTWTTIQPPIQASSQDSLSIIYPAATIEAAGRRISLLYQNIIFNDADEDDEHDPGGNPNQSNPERDQTTVITWPPTAPAVNDGTLSFLRPSESLPHKGTYETQESASCDYSDASSIARFPNFQFSLHKVTSLSSLYALAKHSKGSRKISVLLATLEVEGPDTIKIKKGLDAGKEVSILKMILGDEEGSVWNLDVTANWEPGSSITLTASPYNKPSAQICYRTMPYSHEDKRLRPDLRLGNSDATVKKVAALVVWFENMAGLAT</sequence>
<evidence type="ECO:0000313" key="1">
    <source>
        <dbReference type="EMBL" id="KAH7909223.1"/>
    </source>
</evidence>
<reference evidence="1" key="1">
    <citation type="journal article" date="2021" name="New Phytol.">
        <title>Evolutionary innovations through gain and loss of genes in the ectomycorrhizal Boletales.</title>
        <authorList>
            <person name="Wu G."/>
            <person name="Miyauchi S."/>
            <person name="Morin E."/>
            <person name="Kuo A."/>
            <person name="Drula E."/>
            <person name="Varga T."/>
            <person name="Kohler A."/>
            <person name="Feng B."/>
            <person name="Cao Y."/>
            <person name="Lipzen A."/>
            <person name="Daum C."/>
            <person name="Hundley H."/>
            <person name="Pangilinan J."/>
            <person name="Johnson J."/>
            <person name="Barry K."/>
            <person name="LaButti K."/>
            <person name="Ng V."/>
            <person name="Ahrendt S."/>
            <person name="Min B."/>
            <person name="Choi I.G."/>
            <person name="Park H."/>
            <person name="Plett J.M."/>
            <person name="Magnuson J."/>
            <person name="Spatafora J.W."/>
            <person name="Nagy L.G."/>
            <person name="Henrissat B."/>
            <person name="Grigoriev I.V."/>
            <person name="Yang Z.L."/>
            <person name="Xu J."/>
            <person name="Martin F.M."/>
        </authorList>
    </citation>
    <scope>NUCLEOTIDE SEQUENCE</scope>
    <source>
        <strain evidence="1">ATCC 28755</strain>
    </source>
</reference>
<comment type="caution">
    <text evidence="1">The sequence shown here is derived from an EMBL/GenBank/DDBJ whole genome shotgun (WGS) entry which is preliminary data.</text>
</comment>